<keyword evidence="3" id="KW-1185">Reference proteome</keyword>
<reference evidence="2 3" key="1">
    <citation type="journal article" date="2023" name="Commun. Biol.">
        <title>Genome analysis of Parmales, the sister group of diatoms, reveals the evolutionary specialization of diatoms from phago-mixotrophs to photoautotrophs.</title>
        <authorList>
            <person name="Ban H."/>
            <person name="Sato S."/>
            <person name="Yoshikawa S."/>
            <person name="Yamada K."/>
            <person name="Nakamura Y."/>
            <person name="Ichinomiya M."/>
            <person name="Sato N."/>
            <person name="Blanc-Mathieu R."/>
            <person name="Endo H."/>
            <person name="Kuwata A."/>
            <person name="Ogata H."/>
        </authorList>
    </citation>
    <scope>NUCLEOTIDE SEQUENCE [LARGE SCALE GENOMIC DNA]</scope>
</reference>
<sequence>KRRNLVIDAIRKAYLRDVVTVKHELLRSEQDAGYRAAESTQLVHRVPSLDLRPTLELFAPAECSLRVRPCETCGGQLEVVHRESKRVAALTKSCGELQKIEQEVRLSKSRMEVQASKDRRALEEATSRAKADREVFLRQIDNLQAQLALVDSNSVEKLRKSLQEMQKEMMSNEEKLAAYDSMKK</sequence>
<evidence type="ECO:0000256" key="1">
    <source>
        <dbReference type="SAM" id="Coils"/>
    </source>
</evidence>
<evidence type="ECO:0000313" key="2">
    <source>
        <dbReference type="EMBL" id="GMI32002.1"/>
    </source>
</evidence>
<keyword evidence="1" id="KW-0175">Coiled coil</keyword>
<evidence type="ECO:0000313" key="3">
    <source>
        <dbReference type="Proteomes" id="UP001165060"/>
    </source>
</evidence>
<feature type="non-terminal residue" evidence="2">
    <location>
        <position position="184"/>
    </location>
</feature>
<dbReference type="Proteomes" id="UP001165060">
    <property type="component" value="Unassembled WGS sequence"/>
</dbReference>
<gene>
    <name evidence="2" type="ORF">TeGR_g1509</name>
</gene>
<proteinExistence type="predicted"/>
<comment type="caution">
    <text evidence="2">The sequence shown here is derived from an EMBL/GenBank/DDBJ whole genome shotgun (WGS) entry which is preliminary data.</text>
</comment>
<accession>A0ABQ6MS03</accession>
<protein>
    <submittedName>
        <fullName evidence="2">Uncharacterized protein</fullName>
    </submittedName>
</protein>
<dbReference type="EMBL" id="BRYB01006013">
    <property type="protein sequence ID" value="GMI32002.1"/>
    <property type="molecule type" value="Genomic_DNA"/>
</dbReference>
<feature type="non-terminal residue" evidence="2">
    <location>
        <position position="1"/>
    </location>
</feature>
<feature type="coiled-coil region" evidence="1">
    <location>
        <begin position="155"/>
        <end position="182"/>
    </location>
</feature>
<organism evidence="2 3">
    <name type="scientific">Tetraparma gracilis</name>
    <dbReference type="NCBI Taxonomy" id="2962635"/>
    <lineage>
        <taxon>Eukaryota</taxon>
        <taxon>Sar</taxon>
        <taxon>Stramenopiles</taxon>
        <taxon>Ochrophyta</taxon>
        <taxon>Bolidophyceae</taxon>
        <taxon>Parmales</taxon>
        <taxon>Triparmaceae</taxon>
        <taxon>Tetraparma</taxon>
    </lineage>
</organism>
<name>A0ABQ6MS03_9STRA</name>